<evidence type="ECO:0000256" key="1">
    <source>
        <dbReference type="ARBA" id="ARBA00022490"/>
    </source>
</evidence>
<dbReference type="HAMAP" id="MF_01131">
    <property type="entry name" value="Rex"/>
    <property type="match status" value="1"/>
</dbReference>
<evidence type="ECO:0000256" key="3">
    <source>
        <dbReference type="ARBA" id="ARBA00023015"/>
    </source>
</evidence>
<keyword evidence="5 7" id="KW-0238">DNA-binding</keyword>
<evidence type="ECO:0000256" key="6">
    <source>
        <dbReference type="ARBA" id="ARBA00023163"/>
    </source>
</evidence>
<feature type="domain" description="CoA-binding" evidence="8">
    <location>
        <begin position="79"/>
        <end position="180"/>
    </location>
</feature>
<evidence type="ECO:0000313" key="10">
    <source>
        <dbReference type="Proteomes" id="UP000465035"/>
    </source>
</evidence>
<feature type="DNA-binding region" description="H-T-H motif" evidence="7">
    <location>
        <begin position="16"/>
        <end position="55"/>
    </location>
</feature>
<comment type="subcellular location">
    <subcellularLocation>
        <location evidence="7">Cytoplasm</location>
    </subcellularLocation>
</comment>
<name>A0A6P1E705_LENHI</name>
<dbReference type="SMR" id="A0A6P1E705"/>
<dbReference type="NCBIfam" id="NF003996">
    <property type="entry name" value="PRK05472.2-5"/>
    <property type="match status" value="1"/>
</dbReference>
<dbReference type="NCBIfam" id="NF003995">
    <property type="entry name" value="PRK05472.2-4"/>
    <property type="match status" value="1"/>
</dbReference>
<dbReference type="NCBIfam" id="NF003989">
    <property type="entry name" value="PRK05472.1-3"/>
    <property type="match status" value="1"/>
</dbReference>
<dbReference type="GeneID" id="69058557"/>
<evidence type="ECO:0000256" key="4">
    <source>
        <dbReference type="ARBA" id="ARBA00023027"/>
    </source>
</evidence>
<comment type="subunit">
    <text evidence="7">Homodimer.</text>
</comment>
<dbReference type="InterPro" id="IPR022876">
    <property type="entry name" value="Tscrpt_rep_Rex"/>
</dbReference>
<keyword evidence="4 7" id="KW-0520">NAD</keyword>
<reference evidence="9 10" key="1">
    <citation type="submission" date="2019-12" db="EMBL/GenBank/DDBJ databases">
        <title>Lactobacillus hilgardii FLUB.</title>
        <authorList>
            <person name="Gustaw K."/>
        </authorList>
    </citation>
    <scope>NUCLEOTIDE SEQUENCE [LARGE SCALE GENOMIC DNA]</scope>
    <source>
        <strain evidence="9 10">FLUB</strain>
    </source>
</reference>
<dbReference type="SMART" id="SM00881">
    <property type="entry name" value="CoA_binding"/>
    <property type="match status" value="1"/>
</dbReference>
<dbReference type="Pfam" id="PF06971">
    <property type="entry name" value="Put_DNA-bind_N"/>
    <property type="match status" value="1"/>
</dbReference>
<dbReference type="Gene3D" id="1.10.10.10">
    <property type="entry name" value="Winged helix-like DNA-binding domain superfamily/Winged helix DNA-binding domain"/>
    <property type="match status" value="1"/>
</dbReference>
<accession>A0A6P1E705</accession>
<comment type="function">
    <text evidence="7">Modulates transcription in response to changes in cellular NADH/NAD(+) redox state.</text>
</comment>
<organism evidence="9 10">
    <name type="scientific">Lentilactobacillus hilgardii</name>
    <name type="common">Lactobacillus hilgardii</name>
    <dbReference type="NCBI Taxonomy" id="1588"/>
    <lineage>
        <taxon>Bacteria</taxon>
        <taxon>Bacillati</taxon>
        <taxon>Bacillota</taxon>
        <taxon>Bacilli</taxon>
        <taxon>Lactobacillales</taxon>
        <taxon>Lactobacillaceae</taxon>
        <taxon>Lentilactobacillus</taxon>
    </lineage>
</organism>
<dbReference type="InterPro" id="IPR036390">
    <property type="entry name" value="WH_DNA-bd_sf"/>
</dbReference>
<proteinExistence type="inferred from homology"/>
<evidence type="ECO:0000256" key="2">
    <source>
        <dbReference type="ARBA" id="ARBA00022491"/>
    </source>
</evidence>
<dbReference type="Proteomes" id="UP000465035">
    <property type="component" value="Chromosome"/>
</dbReference>
<dbReference type="InterPro" id="IPR036388">
    <property type="entry name" value="WH-like_DNA-bd_sf"/>
</dbReference>
<keyword evidence="6 7" id="KW-0804">Transcription</keyword>
<dbReference type="GO" id="GO:0045892">
    <property type="term" value="P:negative regulation of DNA-templated transcription"/>
    <property type="evidence" value="ECO:0007669"/>
    <property type="project" value="InterPro"/>
</dbReference>
<dbReference type="NCBIfam" id="NF003994">
    <property type="entry name" value="PRK05472.2-3"/>
    <property type="match status" value="1"/>
</dbReference>
<dbReference type="GO" id="GO:0003677">
    <property type="term" value="F:DNA binding"/>
    <property type="evidence" value="ECO:0007669"/>
    <property type="project" value="UniProtKB-UniRule"/>
</dbReference>
<dbReference type="SUPFAM" id="SSF46785">
    <property type="entry name" value="Winged helix' DNA-binding domain"/>
    <property type="match status" value="1"/>
</dbReference>
<dbReference type="GO" id="GO:0005737">
    <property type="term" value="C:cytoplasm"/>
    <property type="evidence" value="ECO:0007669"/>
    <property type="project" value="UniProtKB-SubCell"/>
</dbReference>
<dbReference type="PANTHER" id="PTHR35786">
    <property type="entry name" value="REDOX-SENSING TRANSCRIPTIONAL REPRESSOR REX"/>
    <property type="match status" value="1"/>
</dbReference>
<dbReference type="InterPro" id="IPR058203">
    <property type="entry name" value="Rex_bacilli-type"/>
</dbReference>
<gene>
    <name evidence="7" type="primary">rex</name>
    <name evidence="9" type="ORF">GQR93_09280</name>
</gene>
<dbReference type="GO" id="GO:0003700">
    <property type="term" value="F:DNA-binding transcription factor activity"/>
    <property type="evidence" value="ECO:0007669"/>
    <property type="project" value="UniProtKB-UniRule"/>
</dbReference>
<keyword evidence="1 7" id="KW-0963">Cytoplasm</keyword>
<dbReference type="AlphaFoldDB" id="A0A6P1E705"/>
<dbReference type="NCBIfam" id="NF003991">
    <property type="entry name" value="PRK05472.1-5"/>
    <property type="match status" value="1"/>
</dbReference>
<dbReference type="Pfam" id="PF02629">
    <property type="entry name" value="CoA_binding"/>
    <property type="match status" value="1"/>
</dbReference>
<dbReference type="InterPro" id="IPR036291">
    <property type="entry name" value="NAD(P)-bd_dom_sf"/>
</dbReference>
<keyword evidence="3 7" id="KW-0805">Transcription regulation</keyword>
<dbReference type="InterPro" id="IPR009718">
    <property type="entry name" value="Rex_DNA-bd_C_dom"/>
</dbReference>
<evidence type="ECO:0000259" key="8">
    <source>
        <dbReference type="SMART" id="SM00881"/>
    </source>
</evidence>
<dbReference type="Gene3D" id="3.40.50.720">
    <property type="entry name" value="NAD(P)-binding Rossmann-like Domain"/>
    <property type="match status" value="1"/>
</dbReference>
<dbReference type="GO" id="GO:0051775">
    <property type="term" value="P:response to redox state"/>
    <property type="evidence" value="ECO:0007669"/>
    <property type="project" value="InterPro"/>
</dbReference>
<evidence type="ECO:0000256" key="5">
    <source>
        <dbReference type="ARBA" id="ARBA00023125"/>
    </source>
</evidence>
<sequence length="210" mass="23236">MTAENIPRATAKRLPIYYRYLNILHDTGKSRISSTELAEAVQVDSATIRRDFSYFGALGKRGYGYDVDSLLSFFKQILNQEHLTNVALIGVGNLGHALLNFNFHKDGNVRISAAFDTDDTIINKIEDGVPVYPIQELAHQLQEQQIQVIILTVPSSAAQAVTDDAVAGGVKGILNFTPIRLSVPDDVLVQNVDLTNELQTLIYFIENFGK</sequence>
<evidence type="ECO:0000256" key="7">
    <source>
        <dbReference type="HAMAP-Rule" id="MF_01131"/>
    </source>
</evidence>
<dbReference type="InterPro" id="IPR003781">
    <property type="entry name" value="CoA-bd"/>
</dbReference>
<dbReference type="EMBL" id="CP047121">
    <property type="protein sequence ID" value="QHB52369.1"/>
    <property type="molecule type" value="Genomic_DNA"/>
</dbReference>
<feature type="binding site" evidence="7">
    <location>
        <begin position="90"/>
        <end position="95"/>
    </location>
    <ligand>
        <name>NAD(+)</name>
        <dbReference type="ChEBI" id="CHEBI:57540"/>
    </ligand>
</feature>
<keyword evidence="2 7" id="KW-0678">Repressor</keyword>
<dbReference type="SUPFAM" id="SSF51735">
    <property type="entry name" value="NAD(P)-binding Rossmann-fold domains"/>
    <property type="match status" value="1"/>
</dbReference>
<protein>
    <recommendedName>
        <fullName evidence="7">Redox-sensing transcriptional repressor Rex</fullName>
    </recommendedName>
</protein>
<dbReference type="PANTHER" id="PTHR35786:SF1">
    <property type="entry name" value="REDOX-SENSING TRANSCRIPTIONAL REPRESSOR REX 1"/>
    <property type="match status" value="1"/>
</dbReference>
<dbReference type="RefSeq" id="WP_003554624.1">
    <property type="nucleotide sequence ID" value="NZ_CABKOL010000102.1"/>
</dbReference>
<comment type="similarity">
    <text evidence="7">Belongs to the transcriptional regulatory Rex family.</text>
</comment>
<evidence type="ECO:0000313" key="9">
    <source>
        <dbReference type="EMBL" id="QHB52369.1"/>
    </source>
</evidence>